<evidence type="ECO:0000256" key="2">
    <source>
        <dbReference type="PROSITE-ProRule" id="PRU00335"/>
    </source>
</evidence>
<name>A0ABS7UBB8_9ACTN</name>
<feature type="DNA-binding region" description="H-T-H motif" evidence="2">
    <location>
        <begin position="29"/>
        <end position="48"/>
    </location>
</feature>
<dbReference type="EMBL" id="JAIQZJ010000003">
    <property type="protein sequence ID" value="MBZ5737983.1"/>
    <property type="molecule type" value="Genomic_DNA"/>
</dbReference>
<dbReference type="RefSeq" id="WP_224122357.1">
    <property type="nucleotide sequence ID" value="NZ_JAIQZJ010000003.1"/>
</dbReference>
<gene>
    <name evidence="4" type="ORF">K8U61_07405</name>
</gene>
<evidence type="ECO:0000313" key="5">
    <source>
        <dbReference type="Proteomes" id="UP000780875"/>
    </source>
</evidence>
<dbReference type="SUPFAM" id="SSF46689">
    <property type="entry name" value="Homeodomain-like"/>
    <property type="match status" value="1"/>
</dbReference>
<dbReference type="InterPro" id="IPR001647">
    <property type="entry name" value="HTH_TetR"/>
</dbReference>
<feature type="domain" description="HTH tetR-type" evidence="3">
    <location>
        <begin position="6"/>
        <end position="66"/>
    </location>
</feature>
<sequence>MDARQRRSQERLYAAVLRLAEDTPVAELSVTAVAEAAAVHRSTFYEHAASPGDLLRDALTAELDGIRAHHLADPGLDAAEAVRRTTYDVAAHLRDHAAIYRRGLAPDAGPGSLVTMLAEHFLASSLLLREQGRLRVDEAGASFVAFGTVGVVRVWLGASGAPDPQAFVDLDESLLPAWWSGPLVHPDGSGRG</sequence>
<dbReference type="Proteomes" id="UP000780875">
    <property type="component" value="Unassembled WGS sequence"/>
</dbReference>
<comment type="caution">
    <text evidence="4">The sequence shown here is derived from an EMBL/GenBank/DDBJ whole genome shotgun (WGS) entry which is preliminary data.</text>
</comment>
<evidence type="ECO:0000313" key="4">
    <source>
        <dbReference type="EMBL" id="MBZ5737983.1"/>
    </source>
</evidence>
<protein>
    <recommendedName>
        <fullName evidence="3">HTH tetR-type domain-containing protein</fullName>
    </recommendedName>
</protein>
<dbReference type="Gene3D" id="1.10.357.10">
    <property type="entry name" value="Tetracycline Repressor, domain 2"/>
    <property type="match status" value="1"/>
</dbReference>
<evidence type="ECO:0000256" key="1">
    <source>
        <dbReference type="ARBA" id="ARBA00023125"/>
    </source>
</evidence>
<dbReference type="InterPro" id="IPR009057">
    <property type="entry name" value="Homeodomain-like_sf"/>
</dbReference>
<proteinExistence type="predicted"/>
<accession>A0ABS7UBB8</accession>
<keyword evidence="5" id="KW-1185">Reference proteome</keyword>
<evidence type="ECO:0000259" key="3">
    <source>
        <dbReference type="PROSITE" id="PS50977"/>
    </source>
</evidence>
<organism evidence="4 5">
    <name type="scientific">Nocardioides mangrovi</name>
    <dbReference type="NCBI Taxonomy" id="2874580"/>
    <lineage>
        <taxon>Bacteria</taxon>
        <taxon>Bacillati</taxon>
        <taxon>Actinomycetota</taxon>
        <taxon>Actinomycetes</taxon>
        <taxon>Propionibacteriales</taxon>
        <taxon>Nocardioidaceae</taxon>
        <taxon>Nocardioides</taxon>
    </lineage>
</organism>
<reference evidence="4 5" key="1">
    <citation type="submission" date="2021-09" db="EMBL/GenBank/DDBJ databases">
        <title>Whole genome sequence of Nocardioides sp. GBK3QG-3.</title>
        <authorList>
            <person name="Tuo L."/>
        </authorList>
    </citation>
    <scope>NUCLEOTIDE SEQUENCE [LARGE SCALE GENOMIC DNA]</scope>
    <source>
        <strain evidence="4 5">GBK3QG-3</strain>
    </source>
</reference>
<dbReference type="PROSITE" id="PS50977">
    <property type="entry name" value="HTH_TETR_2"/>
    <property type="match status" value="1"/>
</dbReference>
<keyword evidence="1 2" id="KW-0238">DNA-binding</keyword>